<dbReference type="CDD" id="cd00865">
    <property type="entry name" value="PEBP_bact_arch"/>
    <property type="match status" value="1"/>
</dbReference>
<evidence type="ECO:0008006" key="3">
    <source>
        <dbReference type="Google" id="ProtNLM"/>
    </source>
</evidence>
<dbReference type="NCBIfam" id="TIGR00481">
    <property type="entry name" value="YbhB/YbcL family Raf kinase inhibitor-like protein"/>
    <property type="match status" value="1"/>
</dbReference>
<evidence type="ECO:0000313" key="1">
    <source>
        <dbReference type="EMBL" id="SDA38703.1"/>
    </source>
</evidence>
<organism evidence="1 2">
    <name type="scientific">Mesorhizobium qingshengii</name>
    <dbReference type="NCBI Taxonomy" id="1165689"/>
    <lineage>
        <taxon>Bacteria</taxon>
        <taxon>Pseudomonadati</taxon>
        <taxon>Pseudomonadota</taxon>
        <taxon>Alphaproteobacteria</taxon>
        <taxon>Hyphomicrobiales</taxon>
        <taxon>Phyllobacteriaceae</taxon>
        <taxon>Mesorhizobium</taxon>
    </lineage>
</organism>
<dbReference type="STRING" id="1165689.SAMN02927914_00062"/>
<name>A0A1G5UYK1_9HYPH</name>
<dbReference type="AlphaFoldDB" id="A0A1G5UYK1"/>
<dbReference type="InterPro" id="IPR036610">
    <property type="entry name" value="PEBP-like_sf"/>
</dbReference>
<reference evidence="1 2" key="1">
    <citation type="submission" date="2016-10" db="EMBL/GenBank/DDBJ databases">
        <authorList>
            <person name="de Groot N.N."/>
        </authorList>
    </citation>
    <scope>NUCLEOTIDE SEQUENCE [LARGE SCALE GENOMIC DNA]</scope>
    <source>
        <strain evidence="1 2">CGMCC 1.12097</strain>
    </source>
</reference>
<dbReference type="InterPro" id="IPR008914">
    <property type="entry name" value="PEBP"/>
</dbReference>
<dbReference type="PANTHER" id="PTHR30289">
    <property type="entry name" value="UNCHARACTERIZED PROTEIN YBCL-RELATED"/>
    <property type="match status" value="1"/>
</dbReference>
<proteinExistence type="predicted"/>
<dbReference type="InterPro" id="IPR005247">
    <property type="entry name" value="YbhB_YbcL/LppC-like"/>
</dbReference>
<dbReference type="EMBL" id="FMXM01000002">
    <property type="protein sequence ID" value="SDA38703.1"/>
    <property type="molecule type" value="Genomic_DNA"/>
</dbReference>
<dbReference type="SUPFAM" id="SSF49777">
    <property type="entry name" value="PEBP-like"/>
    <property type="match status" value="1"/>
</dbReference>
<dbReference type="RefSeq" id="WP_244529477.1">
    <property type="nucleotide sequence ID" value="NZ_FMXM01000002.1"/>
</dbReference>
<dbReference type="Pfam" id="PF01161">
    <property type="entry name" value="PBP"/>
    <property type="match status" value="1"/>
</dbReference>
<dbReference type="Proteomes" id="UP000198588">
    <property type="component" value="Unassembled WGS sequence"/>
</dbReference>
<dbReference type="Gene3D" id="3.90.280.10">
    <property type="entry name" value="PEBP-like"/>
    <property type="match status" value="1"/>
</dbReference>
<gene>
    <name evidence="1" type="ORF">SAMN02927914_00062</name>
</gene>
<sequence length="154" mass="17223">MDMMFTSPAFDNDAFVPRRHTCGGEDVSPPFKWQDAPEGTKSFALTCHDPDAPGGTFFHWAIFDIPSSQLQLAERLPRTEAFADGTRQALNDFGRIGYAGPCPPKGHGIHHYHFRLFALDVDHLDLDEADCRQVVAALQPHVLAFTEIVGRFQR</sequence>
<dbReference type="PANTHER" id="PTHR30289:SF1">
    <property type="entry name" value="PEBP (PHOSPHATIDYLETHANOLAMINE-BINDING PROTEIN) FAMILY PROTEIN"/>
    <property type="match status" value="1"/>
</dbReference>
<accession>A0A1G5UYK1</accession>
<evidence type="ECO:0000313" key="2">
    <source>
        <dbReference type="Proteomes" id="UP000198588"/>
    </source>
</evidence>
<protein>
    <recommendedName>
        <fullName evidence="3">Phospholipid-binding protein, PBP family</fullName>
    </recommendedName>
</protein>